<evidence type="ECO:0000313" key="2">
    <source>
        <dbReference type="Proteomes" id="UP000624279"/>
    </source>
</evidence>
<evidence type="ECO:0000313" key="1">
    <source>
        <dbReference type="EMBL" id="MBC3875163.1"/>
    </source>
</evidence>
<dbReference type="Proteomes" id="UP000624279">
    <property type="component" value="Unassembled WGS sequence"/>
</dbReference>
<comment type="caution">
    <text evidence="1">The sequence shown here is derived from an EMBL/GenBank/DDBJ whole genome shotgun (WGS) entry which is preliminary data.</text>
</comment>
<name>A0ABR6YF72_9BURK</name>
<proteinExistence type="predicted"/>
<protein>
    <submittedName>
        <fullName evidence="1">Uncharacterized protein</fullName>
    </submittedName>
</protein>
<dbReference type="EMBL" id="JACOGA010000016">
    <property type="protein sequence ID" value="MBC3875163.1"/>
    <property type="molecule type" value="Genomic_DNA"/>
</dbReference>
<gene>
    <name evidence="1" type="ORF">H8K55_16370</name>
</gene>
<organism evidence="1 2">
    <name type="scientific">Undibacterium flavidum</name>
    <dbReference type="NCBI Taxonomy" id="2762297"/>
    <lineage>
        <taxon>Bacteria</taxon>
        <taxon>Pseudomonadati</taxon>
        <taxon>Pseudomonadota</taxon>
        <taxon>Betaproteobacteria</taxon>
        <taxon>Burkholderiales</taxon>
        <taxon>Oxalobacteraceae</taxon>
        <taxon>Undibacterium</taxon>
    </lineage>
</organism>
<sequence>MFLTSGAWFSMTCPNTSQAAFTLLSALRKFLTLRNLKMLNIPCQPILHTLIGVLRMRFKVGSE</sequence>
<reference evidence="1 2" key="1">
    <citation type="submission" date="2020-08" db="EMBL/GenBank/DDBJ databases">
        <title>Novel species isolated from subtropical streams in China.</title>
        <authorList>
            <person name="Lu H."/>
        </authorList>
    </citation>
    <scope>NUCLEOTIDE SEQUENCE [LARGE SCALE GENOMIC DNA]</scope>
    <source>
        <strain evidence="1 2">LX15W</strain>
    </source>
</reference>
<keyword evidence="2" id="KW-1185">Reference proteome</keyword>
<accession>A0ABR6YF72</accession>